<evidence type="ECO:0000259" key="1">
    <source>
        <dbReference type="Pfam" id="PF10545"/>
    </source>
</evidence>
<dbReference type="InterPro" id="IPR006578">
    <property type="entry name" value="MADF-dom"/>
</dbReference>
<evidence type="ECO:0000313" key="2">
    <source>
        <dbReference type="EMBL" id="KAH7971964.1"/>
    </source>
</evidence>
<accession>A0A9D4QB12</accession>
<gene>
    <name evidence="2" type="ORF">HPB52_004495</name>
</gene>
<dbReference type="AlphaFoldDB" id="A0A9D4QB12"/>
<evidence type="ECO:0000313" key="3">
    <source>
        <dbReference type="Proteomes" id="UP000821837"/>
    </source>
</evidence>
<reference evidence="2" key="2">
    <citation type="submission" date="2021-09" db="EMBL/GenBank/DDBJ databases">
        <authorList>
            <person name="Jia N."/>
            <person name="Wang J."/>
            <person name="Shi W."/>
            <person name="Du L."/>
            <person name="Sun Y."/>
            <person name="Zhan W."/>
            <person name="Jiang J."/>
            <person name="Wang Q."/>
            <person name="Zhang B."/>
            <person name="Ji P."/>
            <person name="Sakyi L.B."/>
            <person name="Cui X."/>
            <person name="Yuan T."/>
            <person name="Jiang B."/>
            <person name="Yang W."/>
            <person name="Lam T.T.-Y."/>
            <person name="Chang Q."/>
            <person name="Ding S."/>
            <person name="Wang X."/>
            <person name="Zhu J."/>
            <person name="Ruan X."/>
            <person name="Zhao L."/>
            <person name="Wei J."/>
            <person name="Que T."/>
            <person name="Du C."/>
            <person name="Cheng J."/>
            <person name="Dai P."/>
            <person name="Han X."/>
            <person name="Huang E."/>
            <person name="Gao Y."/>
            <person name="Liu J."/>
            <person name="Shao H."/>
            <person name="Ye R."/>
            <person name="Li L."/>
            <person name="Wei W."/>
            <person name="Wang X."/>
            <person name="Wang C."/>
            <person name="Huo Q."/>
            <person name="Li W."/>
            <person name="Guo W."/>
            <person name="Chen H."/>
            <person name="Chen S."/>
            <person name="Zhou L."/>
            <person name="Zhou L."/>
            <person name="Ni X."/>
            <person name="Tian J."/>
            <person name="Zhou Y."/>
            <person name="Sheng Y."/>
            <person name="Liu T."/>
            <person name="Pan Y."/>
            <person name="Xia L."/>
            <person name="Li J."/>
            <person name="Zhao F."/>
            <person name="Cao W."/>
        </authorList>
    </citation>
    <scope>NUCLEOTIDE SEQUENCE</scope>
    <source>
        <strain evidence="2">Rsan-2018</strain>
        <tissue evidence="2">Larvae</tissue>
    </source>
</reference>
<dbReference type="Proteomes" id="UP000821837">
    <property type="component" value="Chromosome 11"/>
</dbReference>
<dbReference type="EMBL" id="JABSTV010001247">
    <property type="protein sequence ID" value="KAH7971964.1"/>
    <property type="molecule type" value="Genomic_DNA"/>
</dbReference>
<keyword evidence="3" id="KW-1185">Reference proteome</keyword>
<proteinExistence type="predicted"/>
<dbReference type="Pfam" id="PF10545">
    <property type="entry name" value="MADF_DNA_bdg"/>
    <property type="match status" value="1"/>
</dbReference>
<feature type="domain" description="MADF" evidence="1">
    <location>
        <begin position="13"/>
        <end position="49"/>
    </location>
</feature>
<reference evidence="2" key="1">
    <citation type="journal article" date="2020" name="Cell">
        <title>Large-Scale Comparative Analyses of Tick Genomes Elucidate Their Genetic Diversity and Vector Capacities.</title>
        <authorList>
            <consortium name="Tick Genome and Microbiome Consortium (TIGMIC)"/>
            <person name="Jia N."/>
            <person name="Wang J."/>
            <person name="Shi W."/>
            <person name="Du L."/>
            <person name="Sun Y."/>
            <person name="Zhan W."/>
            <person name="Jiang J.F."/>
            <person name="Wang Q."/>
            <person name="Zhang B."/>
            <person name="Ji P."/>
            <person name="Bell-Sakyi L."/>
            <person name="Cui X.M."/>
            <person name="Yuan T.T."/>
            <person name="Jiang B.G."/>
            <person name="Yang W.F."/>
            <person name="Lam T.T."/>
            <person name="Chang Q.C."/>
            <person name="Ding S.J."/>
            <person name="Wang X.J."/>
            <person name="Zhu J.G."/>
            <person name="Ruan X.D."/>
            <person name="Zhao L."/>
            <person name="Wei J.T."/>
            <person name="Ye R.Z."/>
            <person name="Que T.C."/>
            <person name="Du C.H."/>
            <person name="Zhou Y.H."/>
            <person name="Cheng J.X."/>
            <person name="Dai P.F."/>
            <person name="Guo W.B."/>
            <person name="Han X.H."/>
            <person name="Huang E.J."/>
            <person name="Li L.F."/>
            <person name="Wei W."/>
            <person name="Gao Y.C."/>
            <person name="Liu J.Z."/>
            <person name="Shao H.Z."/>
            <person name="Wang X."/>
            <person name="Wang C.C."/>
            <person name="Yang T.C."/>
            <person name="Huo Q.B."/>
            <person name="Li W."/>
            <person name="Chen H.Y."/>
            <person name="Chen S.E."/>
            <person name="Zhou L.G."/>
            <person name="Ni X.B."/>
            <person name="Tian J.H."/>
            <person name="Sheng Y."/>
            <person name="Liu T."/>
            <person name="Pan Y.S."/>
            <person name="Xia L.Y."/>
            <person name="Li J."/>
            <person name="Zhao F."/>
            <person name="Cao W.C."/>
        </authorList>
    </citation>
    <scope>NUCLEOTIDE SEQUENCE</scope>
    <source>
        <strain evidence="2">Rsan-2018</strain>
    </source>
</reference>
<sequence length="81" mass="9382">MYGRNLQTSPQRFLEEVRLYPFLYDKTQPNYKDKEEKMNRWELIGALFGLTTKSFQGPTKTLNGSEKVHGHFLPPSFGCAP</sequence>
<organism evidence="2 3">
    <name type="scientific">Rhipicephalus sanguineus</name>
    <name type="common">Brown dog tick</name>
    <name type="synonym">Ixodes sanguineus</name>
    <dbReference type="NCBI Taxonomy" id="34632"/>
    <lineage>
        <taxon>Eukaryota</taxon>
        <taxon>Metazoa</taxon>
        <taxon>Ecdysozoa</taxon>
        <taxon>Arthropoda</taxon>
        <taxon>Chelicerata</taxon>
        <taxon>Arachnida</taxon>
        <taxon>Acari</taxon>
        <taxon>Parasitiformes</taxon>
        <taxon>Ixodida</taxon>
        <taxon>Ixodoidea</taxon>
        <taxon>Ixodidae</taxon>
        <taxon>Rhipicephalinae</taxon>
        <taxon>Rhipicephalus</taxon>
        <taxon>Rhipicephalus</taxon>
    </lineage>
</organism>
<name>A0A9D4QB12_RHISA</name>
<protein>
    <recommendedName>
        <fullName evidence="1">MADF domain-containing protein</fullName>
    </recommendedName>
</protein>
<comment type="caution">
    <text evidence="2">The sequence shown here is derived from an EMBL/GenBank/DDBJ whole genome shotgun (WGS) entry which is preliminary data.</text>
</comment>